<dbReference type="Proteomes" id="UP001060085">
    <property type="component" value="Linkage Group LG08"/>
</dbReference>
<evidence type="ECO:0000313" key="1">
    <source>
        <dbReference type="EMBL" id="KAI5650129.1"/>
    </source>
</evidence>
<organism evidence="1 2">
    <name type="scientific">Catharanthus roseus</name>
    <name type="common">Madagascar periwinkle</name>
    <name type="synonym">Vinca rosea</name>
    <dbReference type="NCBI Taxonomy" id="4058"/>
    <lineage>
        <taxon>Eukaryota</taxon>
        <taxon>Viridiplantae</taxon>
        <taxon>Streptophyta</taxon>
        <taxon>Embryophyta</taxon>
        <taxon>Tracheophyta</taxon>
        <taxon>Spermatophyta</taxon>
        <taxon>Magnoliopsida</taxon>
        <taxon>eudicotyledons</taxon>
        <taxon>Gunneridae</taxon>
        <taxon>Pentapetalae</taxon>
        <taxon>asterids</taxon>
        <taxon>lamiids</taxon>
        <taxon>Gentianales</taxon>
        <taxon>Apocynaceae</taxon>
        <taxon>Rauvolfioideae</taxon>
        <taxon>Vinceae</taxon>
        <taxon>Catharanthinae</taxon>
        <taxon>Catharanthus</taxon>
    </lineage>
</organism>
<accession>A0ACB9ZSR4</accession>
<comment type="caution">
    <text evidence="1">The sequence shown here is derived from an EMBL/GenBank/DDBJ whole genome shotgun (WGS) entry which is preliminary data.</text>
</comment>
<protein>
    <submittedName>
        <fullName evidence="1">Uncharacterized protein</fullName>
    </submittedName>
</protein>
<proteinExistence type="predicted"/>
<gene>
    <name evidence="1" type="ORF">M9H77_36134</name>
</gene>
<evidence type="ECO:0000313" key="2">
    <source>
        <dbReference type="Proteomes" id="UP001060085"/>
    </source>
</evidence>
<sequence>MDESRRKRKSFWDVEEENRNNSWTQKEQYSTDDNWHLSPSQADNSLKPKDQSRWSSLETHRVAEKIENVYNDGRDASQIKEHCRDYSHYKSMSPGFDGWVQRKHNRSPEDTLGQTHRYMERGRSRSRDNARSRGHSRSWSRDRGRDRGSGWRRSRSRSRSRTQKVTRSKSRSRSPFHDRQRESYGWNDRRSGSGVSSQICRDFPTGKCRRGSECRFLHPENISRMDRDCPEKGLAQRSASGIEHGHGMRYSKAEGAGAQSWGRVSDVTYGEEEPLGNRNRGRIPCKDFIRGNCKWGASCRFLHHTSSGDNDDQGGRNTSFDRDREHQANESGKSMCKYFLAGSCHRVNCRFSHDGRPTASNRESRPHDNDDEGHGLVKGGRWSAPSWDEMGKVSMGATRLSENLSANRTNADSIAVDVKDSRWDYESRIWGDSQPKEKASANVDYPLHKWDEDGGDAGFIRSTGTENFNDGREHLTSQDLESTNIDTISAFAHEQNSGQETSNHHFPMIAKHPEVSIKSDFQQHQNVVNDNVAKAFSFGGLKGGKDSTNTINTVIVSGQTLDQNGAGNLFKPSLVANDNMLPYQASAQNIDLNGPSQLLHTTLNLQSQIQSNHNEAAKKPVMEEDKGPQSFPNPAPTGQDAQIAYLAASLAQKVVNEQLQPNPHTALNSQTSAQLMSSLQSLVPSLNMTYVHPSSRPSDHSNLLHDATEPGNSSVPHDSLPHPFEQENQLPLEEFSPFSIGDTEAKKALEDGSSKVQYNESLKSEQQDVTAAPKIEDIHRNETAECKGKQENIQRKGVNDPGKVDDADVGNKDEKEMRLFKNALIEFVKVTLKPTWKEGRMSREVHKTVVKKVVDKVTSSITADNVPKTQDRIEQYLSHSKSKITKLVQAYVERNLKSNS</sequence>
<dbReference type="EMBL" id="CM044708">
    <property type="protein sequence ID" value="KAI5650129.1"/>
    <property type="molecule type" value="Genomic_DNA"/>
</dbReference>
<name>A0ACB9ZSR4_CATRO</name>
<reference evidence="2" key="1">
    <citation type="journal article" date="2023" name="Nat. Plants">
        <title>Single-cell RNA sequencing provides a high-resolution roadmap for understanding the multicellular compartmentation of specialized metabolism.</title>
        <authorList>
            <person name="Sun S."/>
            <person name="Shen X."/>
            <person name="Li Y."/>
            <person name="Li Y."/>
            <person name="Wang S."/>
            <person name="Li R."/>
            <person name="Zhang H."/>
            <person name="Shen G."/>
            <person name="Guo B."/>
            <person name="Wei J."/>
            <person name="Xu J."/>
            <person name="St-Pierre B."/>
            <person name="Chen S."/>
            <person name="Sun C."/>
        </authorList>
    </citation>
    <scope>NUCLEOTIDE SEQUENCE [LARGE SCALE GENOMIC DNA]</scope>
</reference>
<keyword evidence="2" id="KW-1185">Reference proteome</keyword>